<proteinExistence type="predicted"/>
<accession>A0A0W0SMG7</accession>
<dbReference type="Gene3D" id="3.30.420.40">
    <property type="match status" value="2"/>
</dbReference>
<protein>
    <submittedName>
        <fullName evidence="1">Tfp pilus assembly protein, ATPase PilM</fullName>
    </submittedName>
</protein>
<dbReference type="PATRIC" id="fig|29422.6.peg.1599"/>
<dbReference type="STRING" id="29422.Lbru_1510"/>
<dbReference type="RefSeq" id="WP_083500864.1">
    <property type="nucleotide sequence ID" value="NZ_CAAAHU010000003.1"/>
</dbReference>
<dbReference type="InterPro" id="IPR043129">
    <property type="entry name" value="ATPase_NBD"/>
</dbReference>
<dbReference type="InterPro" id="IPR050696">
    <property type="entry name" value="FtsA/MreB"/>
</dbReference>
<dbReference type="Proteomes" id="UP000054742">
    <property type="component" value="Unassembled WGS sequence"/>
</dbReference>
<gene>
    <name evidence="1" type="primary">pilM</name>
    <name evidence="1" type="ORF">Lbru_1510</name>
</gene>
<sequence>MLKRFKSQNRSMIGMDITSLSIHALQITKIAATYHIDNFLSESLDPHVIVDNQIRDQEALFNSIKKLLFRANWSCKSIVLAVPDAAIITKVIQIKNNLPKDEMDEIIFLEASKHFSCPLHEINMDFAIRGPSSIHGNMLDVLITACRAEHVNTRVEAITRAGLTAQVVESESSALERVIPLLTTRLSKEEKKGIAIIHINELFTHLKMAQDGKIIFAHEEASGCNQWGEVLMPQHDNSKEGNYCKMERSITLGEQKSQVIRMEQLIRQIKRMLQFFYSANSSKVIHHLFLAGDTARLPNFCQRLQEKVGIPTSLANPFKEMCFSNNAFSQNFIEKAPSLLIACGLALRE</sequence>
<dbReference type="Pfam" id="PF11104">
    <property type="entry name" value="PilM_2"/>
    <property type="match status" value="1"/>
</dbReference>
<dbReference type="SUPFAM" id="SSF53067">
    <property type="entry name" value="Actin-like ATPase domain"/>
    <property type="match status" value="1"/>
</dbReference>
<keyword evidence="2" id="KW-1185">Reference proteome</keyword>
<dbReference type="EMBL" id="LNXV01000011">
    <property type="protein sequence ID" value="KTC84149.1"/>
    <property type="molecule type" value="Genomic_DNA"/>
</dbReference>
<name>A0A0W0SMG7_9GAMM</name>
<evidence type="ECO:0000313" key="2">
    <source>
        <dbReference type="Proteomes" id="UP000054742"/>
    </source>
</evidence>
<dbReference type="PANTHER" id="PTHR32432:SF3">
    <property type="entry name" value="ETHANOLAMINE UTILIZATION PROTEIN EUTJ"/>
    <property type="match status" value="1"/>
</dbReference>
<dbReference type="Gene3D" id="3.30.1490.300">
    <property type="match status" value="1"/>
</dbReference>
<dbReference type="OrthoDB" id="9773403at2"/>
<dbReference type="PANTHER" id="PTHR32432">
    <property type="entry name" value="CELL DIVISION PROTEIN FTSA-RELATED"/>
    <property type="match status" value="1"/>
</dbReference>
<dbReference type="InterPro" id="IPR005883">
    <property type="entry name" value="PilM"/>
</dbReference>
<comment type="caution">
    <text evidence="1">The sequence shown here is derived from an EMBL/GenBank/DDBJ whole genome shotgun (WGS) entry which is preliminary data.</text>
</comment>
<evidence type="ECO:0000313" key="1">
    <source>
        <dbReference type="EMBL" id="KTC84149.1"/>
    </source>
</evidence>
<dbReference type="NCBIfam" id="TIGR01175">
    <property type="entry name" value="pilM"/>
    <property type="match status" value="1"/>
</dbReference>
<organism evidence="1 2">
    <name type="scientific">Legionella brunensis</name>
    <dbReference type="NCBI Taxonomy" id="29422"/>
    <lineage>
        <taxon>Bacteria</taxon>
        <taxon>Pseudomonadati</taxon>
        <taxon>Pseudomonadota</taxon>
        <taxon>Gammaproteobacteria</taxon>
        <taxon>Legionellales</taxon>
        <taxon>Legionellaceae</taxon>
        <taxon>Legionella</taxon>
    </lineage>
</organism>
<dbReference type="AlphaFoldDB" id="A0A0W0SMG7"/>
<dbReference type="PIRSF" id="PIRSF019169">
    <property type="entry name" value="PilM"/>
    <property type="match status" value="1"/>
</dbReference>
<reference evidence="1 2" key="1">
    <citation type="submission" date="2015-11" db="EMBL/GenBank/DDBJ databases">
        <title>Genomic analysis of 38 Legionella species identifies large and diverse effector repertoires.</title>
        <authorList>
            <person name="Burstein D."/>
            <person name="Amaro F."/>
            <person name="Zusman T."/>
            <person name="Lifshitz Z."/>
            <person name="Cohen O."/>
            <person name="Gilbert J.A."/>
            <person name="Pupko T."/>
            <person name="Shuman H.A."/>
            <person name="Segal G."/>
        </authorList>
    </citation>
    <scope>NUCLEOTIDE SEQUENCE [LARGE SCALE GENOMIC DNA]</scope>
    <source>
        <strain evidence="1 2">ATCC 43878</strain>
    </source>
</reference>
<dbReference type="CDD" id="cd24049">
    <property type="entry name" value="ASKHA_NBD_PilM"/>
    <property type="match status" value="1"/>
</dbReference>